<dbReference type="EMBL" id="FR687359">
    <property type="protein sequence ID" value="CBW75095.1"/>
    <property type="molecule type" value="Genomic_DNA"/>
</dbReference>
<dbReference type="AlphaFoldDB" id="E5AR63"/>
<organism evidence="1 2">
    <name type="scientific">Mycetohabitans rhizoxinica (strain DSM 19002 / CIP 109453 / HKI 454)</name>
    <name type="common">Paraburkholderia rhizoxinica</name>
    <dbReference type="NCBI Taxonomy" id="882378"/>
    <lineage>
        <taxon>Bacteria</taxon>
        <taxon>Pseudomonadati</taxon>
        <taxon>Pseudomonadota</taxon>
        <taxon>Betaproteobacteria</taxon>
        <taxon>Burkholderiales</taxon>
        <taxon>Burkholderiaceae</taxon>
        <taxon>Mycetohabitans</taxon>
    </lineage>
</organism>
<gene>
    <name evidence="1" type="ordered locus">RBRH_02664</name>
</gene>
<proteinExistence type="predicted"/>
<dbReference type="Proteomes" id="UP000007437">
    <property type="component" value="Chromosome"/>
</dbReference>
<evidence type="ECO:0000313" key="1">
    <source>
        <dbReference type="EMBL" id="CBW75095.1"/>
    </source>
</evidence>
<reference evidence="1 2" key="1">
    <citation type="journal article" date="2011" name="J. Bacteriol.">
        <title>Complete genome sequence of Burkholderia rhizoxinica, an endosymbiont of Rhizopus microsporus.</title>
        <authorList>
            <person name="Lackner G."/>
            <person name="Moebius N."/>
            <person name="Partida-Martinez L."/>
            <person name="Hertweck C."/>
        </authorList>
    </citation>
    <scope>NUCLEOTIDE SEQUENCE [LARGE SCALE GENOMIC DNA]</scope>
    <source>
        <strain evidence="2">DSM 19002 / CIP 109453 / HKI 454</strain>
    </source>
</reference>
<accession>E5AR63</accession>
<dbReference type="KEGG" id="brh:RBRH_02664"/>
<sequence>MASAFISYGLLFIAGPYLQRVLPCFACPPVRRARLTLLPMTAMVAARSRRCGGTSG</sequence>
<protein>
    <submittedName>
        <fullName evidence="1">Uncharacterized protein</fullName>
    </submittedName>
</protein>
<name>E5AR63_MYCRK</name>
<dbReference type="HOGENOM" id="CLU_3005397_0_0_4"/>
<evidence type="ECO:0000313" key="2">
    <source>
        <dbReference type="Proteomes" id="UP000007437"/>
    </source>
</evidence>